<accession>A0A7W4WBN1</accession>
<gene>
    <name evidence="5" type="primary">rhaM</name>
    <name evidence="7" type="ORF">FHS09_002083</name>
</gene>
<keyword evidence="1 5" id="KW-0963">Cytoplasm</keyword>
<dbReference type="SUPFAM" id="SSF54909">
    <property type="entry name" value="Dimeric alpha+beta barrel"/>
    <property type="match status" value="1"/>
</dbReference>
<evidence type="ECO:0000256" key="3">
    <source>
        <dbReference type="ARBA" id="ARBA00023277"/>
    </source>
</evidence>
<comment type="caution">
    <text evidence="7">The sequence shown here is derived from an EMBL/GenBank/DDBJ whole genome shotgun (WGS) entry which is preliminary data.</text>
</comment>
<keyword evidence="2 5" id="KW-0413">Isomerase</keyword>
<name>A0A7W4WBN1_9GAMM</name>
<dbReference type="GO" id="GO:0062192">
    <property type="term" value="F:L-rhamnose mutarotase activity"/>
    <property type="evidence" value="ECO:0007669"/>
    <property type="project" value="UniProtKB-UniRule"/>
</dbReference>
<dbReference type="Pfam" id="PF05336">
    <property type="entry name" value="rhaM"/>
    <property type="match status" value="1"/>
</dbReference>
<reference evidence="7 8" key="1">
    <citation type="submission" date="2020-08" db="EMBL/GenBank/DDBJ databases">
        <title>Genomic Encyclopedia of Type Strains, Phase III (KMG-III): the genomes of soil and plant-associated and newly described type strains.</title>
        <authorList>
            <person name="Whitman W."/>
        </authorList>
    </citation>
    <scope>NUCLEOTIDE SEQUENCE [LARGE SCALE GENOMIC DNA]</scope>
    <source>
        <strain evidence="7 8">CECT 8799</strain>
    </source>
</reference>
<sequence>MGGFLVRDLLEFIRFIAMKKIAFVMQLKAGFEMEYKKRHDEIWPELVEELKSAGIEDYSIYLHRQTLQLFAVLKRTENHGMDELPQRTAMQKWWAYMADIMDTAADKSPKTTQLQPVFHLD</sequence>
<keyword evidence="4 5" id="KW-0684">Rhamnose metabolism</keyword>
<feature type="binding site" evidence="5">
    <location>
        <position position="35"/>
    </location>
    <ligand>
        <name>substrate</name>
    </ligand>
</feature>
<comment type="subunit">
    <text evidence="5">Homodimer.</text>
</comment>
<dbReference type="HAMAP" id="MF_01663">
    <property type="entry name" value="L_rham_rotase"/>
    <property type="match status" value="1"/>
</dbReference>
<dbReference type="Proteomes" id="UP000535937">
    <property type="component" value="Unassembled WGS sequence"/>
</dbReference>
<dbReference type="EMBL" id="JACHWZ010000008">
    <property type="protein sequence ID" value="MBB3061250.1"/>
    <property type="molecule type" value="Genomic_DNA"/>
</dbReference>
<evidence type="ECO:0000256" key="2">
    <source>
        <dbReference type="ARBA" id="ARBA00023235"/>
    </source>
</evidence>
<dbReference type="RefSeq" id="WP_246394825.1">
    <property type="nucleotide sequence ID" value="NZ_JACHWZ010000008.1"/>
</dbReference>
<keyword evidence="3 5" id="KW-0119">Carbohydrate metabolism</keyword>
<feature type="binding site" evidence="5">
    <location>
        <position position="58"/>
    </location>
    <ligand>
        <name>substrate</name>
    </ligand>
</feature>
<comment type="catalytic activity">
    <reaction evidence="5">
        <text>alpha-L-rhamnose = beta-L-rhamnose</text>
        <dbReference type="Rhea" id="RHEA:25584"/>
        <dbReference type="ChEBI" id="CHEBI:27586"/>
        <dbReference type="ChEBI" id="CHEBI:27907"/>
        <dbReference type="EC" id="5.1.3.32"/>
    </reaction>
</comment>
<comment type="function">
    <text evidence="5">Involved in the anomeric conversion of L-rhamnose.</text>
</comment>
<comment type="pathway">
    <text evidence="5">Carbohydrate metabolism; L-rhamnose metabolism.</text>
</comment>
<dbReference type="AlphaFoldDB" id="A0A7W4WBN1"/>
<proteinExistence type="inferred from homology"/>
<dbReference type="InterPro" id="IPR011008">
    <property type="entry name" value="Dimeric_a/b-barrel"/>
</dbReference>
<dbReference type="NCBIfam" id="TIGR02625">
    <property type="entry name" value="YiiL_rotase"/>
    <property type="match status" value="1"/>
</dbReference>
<feature type="binding site" evidence="5">
    <location>
        <begin position="93"/>
        <end position="94"/>
    </location>
    <ligand>
        <name>substrate</name>
    </ligand>
</feature>
<evidence type="ECO:0000256" key="4">
    <source>
        <dbReference type="ARBA" id="ARBA00023308"/>
    </source>
</evidence>
<dbReference type="Gene3D" id="3.30.70.100">
    <property type="match status" value="1"/>
</dbReference>
<dbReference type="EC" id="5.1.3.32" evidence="5 6"/>
<protein>
    <recommendedName>
        <fullName evidence="5 6">L-rhamnose mutarotase</fullName>
        <ecNumber evidence="5 6">5.1.3.32</ecNumber>
    </recommendedName>
    <alternativeName>
        <fullName evidence="5">Rhamnose 1-epimerase</fullName>
    </alternativeName>
    <alternativeName>
        <fullName evidence="5">Type-3 mutarotase</fullName>
    </alternativeName>
</protein>
<evidence type="ECO:0000313" key="8">
    <source>
        <dbReference type="Proteomes" id="UP000535937"/>
    </source>
</evidence>
<dbReference type="PANTHER" id="PTHR34389">
    <property type="entry name" value="L-RHAMNOSE MUTAROTASE"/>
    <property type="match status" value="1"/>
</dbReference>
<keyword evidence="8" id="KW-1185">Reference proteome</keyword>
<dbReference type="GO" id="GO:0005737">
    <property type="term" value="C:cytoplasm"/>
    <property type="evidence" value="ECO:0007669"/>
    <property type="project" value="UniProtKB-SubCell"/>
</dbReference>
<evidence type="ECO:0000313" key="7">
    <source>
        <dbReference type="EMBL" id="MBB3061250.1"/>
    </source>
</evidence>
<dbReference type="InterPro" id="IPR013448">
    <property type="entry name" value="L-rhamnose_mutarotase"/>
</dbReference>
<dbReference type="GO" id="GO:0019301">
    <property type="term" value="P:rhamnose catabolic process"/>
    <property type="evidence" value="ECO:0007669"/>
    <property type="project" value="UniProtKB-UniRule"/>
</dbReference>
<feature type="active site" description="Proton donor" evidence="5">
    <location>
        <position position="39"/>
    </location>
</feature>
<comment type="similarity">
    <text evidence="5">Belongs to the rhamnose mutarotase family.</text>
</comment>
<dbReference type="PANTHER" id="PTHR34389:SF2">
    <property type="entry name" value="L-RHAMNOSE MUTAROTASE"/>
    <property type="match status" value="1"/>
</dbReference>
<evidence type="ECO:0000256" key="5">
    <source>
        <dbReference type="HAMAP-Rule" id="MF_01663"/>
    </source>
</evidence>
<organism evidence="7 8">
    <name type="scientific">Microbulbifer rhizosphaerae</name>
    <dbReference type="NCBI Taxonomy" id="1562603"/>
    <lineage>
        <taxon>Bacteria</taxon>
        <taxon>Pseudomonadati</taxon>
        <taxon>Pseudomonadota</taxon>
        <taxon>Gammaproteobacteria</taxon>
        <taxon>Cellvibrionales</taxon>
        <taxon>Microbulbiferaceae</taxon>
        <taxon>Microbulbifer</taxon>
    </lineage>
</organism>
<evidence type="ECO:0000256" key="6">
    <source>
        <dbReference type="NCBIfam" id="TIGR02625"/>
    </source>
</evidence>
<dbReference type="UniPathway" id="UPA00125"/>
<comment type="subcellular location">
    <subcellularLocation>
        <location evidence="5">Cytoplasm</location>
    </subcellularLocation>
</comment>
<evidence type="ECO:0000256" key="1">
    <source>
        <dbReference type="ARBA" id="ARBA00022490"/>
    </source>
</evidence>
<dbReference type="InterPro" id="IPR008000">
    <property type="entry name" value="Rham/fucose_mutarotase"/>
</dbReference>